<feature type="compositionally biased region" description="Basic and acidic residues" evidence="2">
    <location>
        <begin position="9"/>
        <end position="24"/>
    </location>
</feature>
<evidence type="ECO:0000313" key="4">
    <source>
        <dbReference type="EMBL" id="CAG8466266.1"/>
    </source>
</evidence>
<keyword evidence="5" id="KW-1185">Reference proteome</keyword>
<dbReference type="InterPro" id="IPR001138">
    <property type="entry name" value="Zn2Cys6_DnaBD"/>
</dbReference>
<proteinExistence type="predicted"/>
<keyword evidence="1" id="KW-0539">Nucleus</keyword>
<accession>A0A9N8W026</accession>
<protein>
    <submittedName>
        <fullName evidence="4">16096_t:CDS:1</fullName>
    </submittedName>
</protein>
<feature type="region of interest" description="Disordered" evidence="2">
    <location>
        <begin position="1"/>
        <end position="24"/>
    </location>
</feature>
<dbReference type="AlphaFoldDB" id="A0A9N8W026"/>
<feature type="compositionally biased region" description="Polar residues" evidence="2">
    <location>
        <begin position="265"/>
        <end position="274"/>
    </location>
</feature>
<dbReference type="PROSITE" id="PS00463">
    <property type="entry name" value="ZN2_CY6_FUNGAL_1"/>
    <property type="match status" value="1"/>
</dbReference>
<dbReference type="GO" id="GO:0008270">
    <property type="term" value="F:zinc ion binding"/>
    <property type="evidence" value="ECO:0007669"/>
    <property type="project" value="InterPro"/>
</dbReference>
<name>A0A9N8W026_9GLOM</name>
<gene>
    <name evidence="4" type="ORF">RFULGI_LOCUS912</name>
</gene>
<dbReference type="InterPro" id="IPR050797">
    <property type="entry name" value="Carb_Metab_Trans_Reg"/>
</dbReference>
<dbReference type="PANTHER" id="PTHR31668">
    <property type="entry name" value="GLUCOSE TRANSPORT TRANSCRIPTION REGULATOR RGT1-RELATED-RELATED"/>
    <property type="match status" value="1"/>
</dbReference>
<evidence type="ECO:0000256" key="1">
    <source>
        <dbReference type="ARBA" id="ARBA00023242"/>
    </source>
</evidence>
<dbReference type="InterPro" id="IPR036864">
    <property type="entry name" value="Zn2-C6_fun-type_DNA-bd_sf"/>
</dbReference>
<evidence type="ECO:0000259" key="3">
    <source>
        <dbReference type="PROSITE" id="PS50048"/>
    </source>
</evidence>
<feature type="compositionally biased region" description="Polar residues" evidence="2">
    <location>
        <begin position="227"/>
        <end position="240"/>
    </location>
</feature>
<feature type="domain" description="Zn(2)-C6 fungal-type" evidence="3">
    <location>
        <begin position="32"/>
        <end position="65"/>
    </location>
</feature>
<dbReference type="SMART" id="SM00066">
    <property type="entry name" value="GAL4"/>
    <property type="match status" value="1"/>
</dbReference>
<feature type="compositionally biased region" description="Basic and acidic residues" evidence="2">
    <location>
        <begin position="247"/>
        <end position="264"/>
    </location>
</feature>
<dbReference type="GO" id="GO:0000981">
    <property type="term" value="F:DNA-binding transcription factor activity, RNA polymerase II-specific"/>
    <property type="evidence" value="ECO:0007669"/>
    <property type="project" value="InterPro"/>
</dbReference>
<evidence type="ECO:0000256" key="2">
    <source>
        <dbReference type="SAM" id="MobiDB-lite"/>
    </source>
</evidence>
<dbReference type="Proteomes" id="UP000789396">
    <property type="component" value="Unassembled WGS sequence"/>
</dbReference>
<organism evidence="4 5">
    <name type="scientific">Racocetra fulgida</name>
    <dbReference type="NCBI Taxonomy" id="60492"/>
    <lineage>
        <taxon>Eukaryota</taxon>
        <taxon>Fungi</taxon>
        <taxon>Fungi incertae sedis</taxon>
        <taxon>Mucoromycota</taxon>
        <taxon>Glomeromycotina</taxon>
        <taxon>Glomeromycetes</taxon>
        <taxon>Diversisporales</taxon>
        <taxon>Gigasporaceae</taxon>
        <taxon>Racocetra</taxon>
    </lineage>
</organism>
<dbReference type="CDD" id="cd00067">
    <property type="entry name" value="GAL4"/>
    <property type="match status" value="1"/>
</dbReference>
<dbReference type="PROSITE" id="PS50048">
    <property type="entry name" value="ZN2_CY6_FUNGAL_2"/>
    <property type="match status" value="1"/>
</dbReference>
<dbReference type="Pfam" id="PF00172">
    <property type="entry name" value="Zn_clus"/>
    <property type="match status" value="1"/>
</dbReference>
<feature type="region of interest" description="Disordered" evidence="2">
    <location>
        <begin position="114"/>
        <end position="133"/>
    </location>
</feature>
<evidence type="ECO:0000313" key="5">
    <source>
        <dbReference type="Proteomes" id="UP000789396"/>
    </source>
</evidence>
<reference evidence="4" key="1">
    <citation type="submission" date="2021-06" db="EMBL/GenBank/DDBJ databases">
        <authorList>
            <person name="Kallberg Y."/>
            <person name="Tangrot J."/>
            <person name="Rosling A."/>
        </authorList>
    </citation>
    <scope>NUCLEOTIDE SEQUENCE</scope>
    <source>
        <strain evidence="4">IN212</strain>
    </source>
</reference>
<dbReference type="EMBL" id="CAJVPZ010000468">
    <property type="protein sequence ID" value="CAG8466266.1"/>
    <property type="molecule type" value="Genomic_DNA"/>
</dbReference>
<sequence length="396" mass="44662">MTQNTNSKKKSDGKKPMPSKNDKTAIKKATAACDICKTKKVRCVREGEGPCKLCIKEGCGVECIFGPRQKRGRKKATGSSTGAPTNAEFQEWGKKLYQLLGEDKQAVSDHIRNFPNRNSHSEMTNNKTTPTNFGQNIQPDVVLENTSSNGQSILLTSLNQENLQDTSFVDLFDNEQFDEILFEINHGPMFDLAQSNQLNKNSDEQIPQETLNANWFDNNLEIDEQAISETRSSRPTNRQFPSHRSRSRDNRHSRQEARNREHVSRSLSPNYRTPMYSNGELTLNTIQYFSAPYSPTHLSPIIPINYYTSNNSSASTSAHMQSPIHDFEKLSNQSSPLIPSQDFEDTNQSSILSNYINNLHLFTSEDVDQLSRINLTADTQTSTLDNSEEMTFSNSS</sequence>
<dbReference type="Gene3D" id="4.10.240.10">
    <property type="entry name" value="Zn(2)-C6 fungal-type DNA-binding domain"/>
    <property type="match status" value="1"/>
</dbReference>
<comment type="caution">
    <text evidence="4">The sequence shown here is derived from an EMBL/GenBank/DDBJ whole genome shotgun (WGS) entry which is preliminary data.</text>
</comment>
<feature type="region of interest" description="Disordered" evidence="2">
    <location>
        <begin position="227"/>
        <end position="274"/>
    </location>
</feature>
<dbReference type="OrthoDB" id="2123952at2759"/>
<dbReference type="SUPFAM" id="SSF57701">
    <property type="entry name" value="Zn2/Cys6 DNA-binding domain"/>
    <property type="match status" value="1"/>
</dbReference>
<feature type="compositionally biased region" description="Polar residues" evidence="2">
    <location>
        <begin position="115"/>
        <end position="133"/>
    </location>
</feature>